<gene>
    <name evidence="6" type="ORF">NOO_LOCUS2692</name>
</gene>
<feature type="domain" description="AAR2 C-terminal" evidence="4">
    <location>
        <begin position="233"/>
        <end position="364"/>
    </location>
</feature>
<name>A0A182E3X9_ONCOC</name>
<dbReference type="WBParaSite" id="nOo.2.0.1.t02692-RA">
    <property type="protein sequence ID" value="nOo.2.0.1.t02692-RA"/>
    <property type="gene ID" value="nOo.2.0.1.g02692"/>
</dbReference>
<dbReference type="InterPro" id="IPR038514">
    <property type="entry name" value="AAR2_C_sf"/>
</dbReference>
<reference evidence="6 7" key="2">
    <citation type="submission" date="2018-08" db="EMBL/GenBank/DDBJ databases">
        <authorList>
            <person name="Laetsch R D."/>
            <person name="Stevens L."/>
            <person name="Kumar S."/>
            <person name="Blaxter L. M."/>
        </authorList>
    </citation>
    <scope>NUCLEOTIDE SEQUENCE [LARGE SCALE GENOMIC DNA]</scope>
</reference>
<evidence type="ECO:0000259" key="5">
    <source>
        <dbReference type="Pfam" id="PF20981"/>
    </source>
</evidence>
<evidence type="ECO:0000256" key="3">
    <source>
        <dbReference type="ARBA" id="ARBA00030625"/>
    </source>
</evidence>
<dbReference type="Pfam" id="PF05282">
    <property type="entry name" value="AAR2"/>
    <property type="match status" value="1"/>
</dbReference>
<evidence type="ECO:0000259" key="4">
    <source>
        <dbReference type="Pfam" id="PF05282"/>
    </source>
</evidence>
<comment type="similarity">
    <text evidence="1">Belongs to the AAR2 family.</text>
</comment>
<dbReference type="InterPro" id="IPR007946">
    <property type="entry name" value="AAR2"/>
</dbReference>
<dbReference type="InterPro" id="IPR033648">
    <property type="entry name" value="AAR2_C"/>
</dbReference>
<dbReference type="Gene3D" id="1.25.40.550">
    <property type="entry name" value="Aar2, C-terminal domain-like"/>
    <property type="match status" value="1"/>
</dbReference>
<keyword evidence="7" id="KW-1185">Reference proteome</keyword>
<dbReference type="EMBL" id="UYRW01000446">
    <property type="protein sequence ID" value="VDK66836.1"/>
    <property type="molecule type" value="Genomic_DNA"/>
</dbReference>
<dbReference type="Proteomes" id="UP000271087">
    <property type="component" value="Unassembled WGS sequence"/>
</dbReference>
<protein>
    <recommendedName>
        <fullName evidence="2">Protein AAR2 homolog</fullName>
    </recommendedName>
    <alternativeName>
        <fullName evidence="3">AAR2 splicing factor homolog</fullName>
    </alternativeName>
</protein>
<dbReference type="InterPro" id="IPR033647">
    <property type="entry name" value="Aar2_N"/>
</dbReference>
<dbReference type="FunFam" id="2.60.34.20:FF:000001">
    <property type="entry name" value="protein AAR2 homolog"/>
    <property type="match status" value="1"/>
</dbReference>
<feature type="domain" description="AAR2 N-terminal" evidence="5">
    <location>
        <begin position="34"/>
        <end position="160"/>
    </location>
</feature>
<dbReference type="CDD" id="cd13777">
    <property type="entry name" value="Aar2_N"/>
    <property type="match status" value="1"/>
</dbReference>
<dbReference type="STRING" id="42157.A0A182E3X9"/>
<dbReference type="Pfam" id="PF20981">
    <property type="entry name" value="AAR2_1st"/>
    <property type="match status" value="1"/>
</dbReference>
<dbReference type="OrthoDB" id="201752at2759"/>
<reference evidence="8" key="1">
    <citation type="submission" date="2016-06" db="UniProtKB">
        <authorList>
            <consortium name="WormBaseParasite"/>
        </authorList>
    </citation>
    <scope>IDENTIFICATION</scope>
</reference>
<accession>A0A182E3X9</accession>
<organism evidence="8">
    <name type="scientific">Onchocerca ochengi</name>
    <name type="common">Filarial nematode worm</name>
    <dbReference type="NCBI Taxonomy" id="42157"/>
    <lineage>
        <taxon>Eukaryota</taxon>
        <taxon>Metazoa</taxon>
        <taxon>Ecdysozoa</taxon>
        <taxon>Nematoda</taxon>
        <taxon>Chromadorea</taxon>
        <taxon>Rhabditida</taxon>
        <taxon>Spirurina</taxon>
        <taxon>Spiruromorpha</taxon>
        <taxon>Filarioidea</taxon>
        <taxon>Onchocercidae</taxon>
        <taxon>Onchocerca</taxon>
    </lineage>
</organism>
<dbReference type="PANTHER" id="PTHR12689">
    <property type="entry name" value="A1 CISTRON SPLICING FACTOR AAR2-RELATED"/>
    <property type="match status" value="1"/>
</dbReference>
<evidence type="ECO:0000256" key="1">
    <source>
        <dbReference type="ARBA" id="ARBA00006281"/>
    </source>
</evidence>
<dbReference type="InterPro" id="IPR038516">
    <property type="entry name" value="AAR2_N_sf"/>
</dbReference>
<dbReference type="GO" id="GO:0000244">
    <property type="term" value="P:spliceosomal tri-snRNP complex assembly"/>
    <property type="evidence" value="ECO:0007669"/>
    <property type="project" value="TreeGrafter"/>
</dbReference>
<dbReference type="PANTHER" id="PTHR12689:SF4">
    <property type="entry name" value="PROTEIN AAR2 HOMOLOG"/>
    <property type="match status" value="1"/>
</dbReference>
<sequence length="398" mass="46142">MVNNNKNEVSIAASICTTSASDMPRSLANHLYENGAFMIFLDVPQTTEFGIDYKSWHVGPKFLGLKMIPPGVHFIFFSVKTAPRIGFFHHFKEKEILLRKWDSAREDMIIEPCSADEIERVRSNLKSMDDGLAPYPFETYRSWFSLSNYITEKTVERLRPENQYSRITGQAELITLETEMMEKEGVHGHPSSCVDRDHPRRIRFVDEDGLPIMKIRDGFQIRFTEIPPYAAAISSKAENSLDRSWQLHKILADLNGEWFEFLGELQFAFVCFLMGQVYEGFEQWKRLIHLLCSCIKELIECKELYMALISVLHFQLKECPEDFFVDIVSRDNFLTTTLSRLFGNINESIKKSVSDFVVLLSQWKEMDELFVSAKQLHLDKKHVLTNAVNIITPVLREM</sequence>
<dbReference type="AlphaFoldDB" id="A0A182E3X9"/>
<evidence type="ECO:0000313" key="8">
    <source>
        <dbReference type="WBParaSite" id="nOo.2.0.1.t02692-RA"/>
    </source>
</evidence>
<proteinExistence type="inferred from homology"/>
<dbReference type="CDD" id="cd13778">
    <property type="entry name" value="Aar2_C"/>
    <property type="match status" value="1"/>
</dbReference>
<evidence type="ECO:0000313" key="7">
    <source>
        <dbReference type="Proteomes" id="UP000271087"/>
    </source>
</evidence>
<evidence type="ECO:0000313" key="6">
    <source>
        <dbReference type="EMBL" id="VDK66836.1"/>
    </source>
</evidence>
<evidence type="ECO:0000256" key="2">
    <source>
        <dbReference type="ARBA" id="ARBA00016372"/>
    </source>
</evidence>
<dbReference type="Gene3D" id="2.60.34.20">
    <property type="match status" value="1"/>
</dbReference>